<dbReference type="PANTHER" id="PTHR10098">
    <property type="entry name" value="RAPSYN-RELATED"/>
    <property type="match status" value="1"/>
</dbReference>
<name>A0A285HWL2_9ACTN</name>
<evidence type="ECO:0000313" key="3">
    <source>
        <dbReference type="EMBL" id="SNY39101.1"/>
    </source>
</evidence>
<feature type="domain" description="CHAT" evidence="2">
    <location>
        <begin position="806"/>
        <end position="1106"/>
    </location>
</feature>
<dbReference type="EMBL" id="OBDY01000005">
    <property type="protein sequence ID" value="SNY39101.1"/>
    <property type="molecule type" value="Genomic_DNA"/>
</dbReference>
<dbReference type="Proteomes" id="UP000219612">
    <property type="component" value="Unassembled WGS sequence"/>
</dbReference>
<feature type="region of interest" description="Disordered" evidence="1">
    <location>
        <begin position="1062"/>
        <end position="1088"/>
    </location>
</feature>
<proteinExistence type="predicted"/>
<dbReference type="PANTHER" id="PTHR10098:SF108">
    <property type="entry name" value="TETRATRICOPEPTIDE REPEAT PROTEIN 28"/>
    <property type="match status" value="1"/>
</dbReference>
<dbReference type="AlphaFoldDB" id="A0A285HWL2"/>
<evidence type="ECO:0000256" key="1">
    <source>
        <dbReference type="SAM" id="MobiDB-lite"/>
    </source>
</evidence>
<organism evidence="3 4">
    <name type="scientific">Paractinoplanes atraurantiacus</name>
    <dbReference type="NCBI Taxonomy" id="1036182"/>
    <lineage>
        <taxon>Bacteria</taxon>
        <taxon>Bacillati</taxon>
        <taxon>Actinomycetota</taxon>
        <taxon>Actinomycetes</taxon>
        <taxon>Micromonosporales</taxon>
        <taxon>Micromonosporaceae</taxon>
        <taxon>Paractinoplanes</taxon>
    </lineage>
</organism>
<keyword evidence="4" id="KW-1185">Reference proteome</keyword>
<gene>
    <name evidence="3" type="ORF">SAMN05421748_105308</name>
</gene>
<dbReference type="OrthoDB" id="4331905at2"/>
<dbReference type="RefSeq" id="WP_097320653.1">
    <property type="nucleotide sequence ID" value="NZ_OBDY01000005.1"/>
</dbReference>
<sequence>MLLRLALREDWRDLTPFEASDDLLVLAAAAISAGEPKRALALLEAAEPGPVAGALWHLARVQDLNWFPGGAGAAGLGDVDFSHLVVPAEAAEATPASDLAAYVLVHVAAELPSRRSIARDGLAPQMEAEAIDVLMRVQETGEPEAIAPAAYVLASLQGQPGGALDLARTAYQIAGDQAGEAACVLAEGDWRAHPSRHPELLDEDLEPRTAGQSTALLDPAGAEERYAAAEQLYAAAGSGRGAAAVALRRARIALAEGDAGRAVSLLDSAGELAEAAGDGALRALVLVQHALATISDGGQVDADRVAGRVADWAATVGSSSFARGLCRLAYTKAGRWRAEDVVRGQRALAVAEAIGGRIGATAESAAFDRERGELYVGANYRPAALVWTMMAVAEARAAATGELTVLDWARLAERLLRANRDANAAGDPGVLTEVREQLEWLLTRTPAVLPEPADGVLAPVRDTITEAAVLVPLYQGVIARLGGDLPEAAGHFAAALAEAQRLGNPLLQAVVLGTMHRRDEAAAVIEPFLDSFTPDIAANFLIRLHRYEQALEIIERTPPEELASPERPWEPAARHAEALLGVGRAAPAAELATAAIARFEEHLGLLARDVLRVMATDDNTVAGLYATGVRAHAAAGRTAESFRLADRCRGASLLDLLTPSATAGEEVAAAVREWHRAGASFGRTVERLARSRKDGEPAVTRNDMVAAERELDRAEVRMITVAPELRHRHVLPETPSLPEIQARLRPGTLLIECHAFDDVLTCWAVTADTARVVQRDAPTPELTAAVRRFHRAVEDRTTPPGLRDDLGRPLAELLLGPFAAELAGNGRVVVVPYGGLSVLPVHVLPFGGDLLTTGHDVSYLPSSSLLASPAPSAGAGSLIVGNPAYAPDRDLMRLPGAEVEAVTIARLRGQEVLRGEEATGKAVLDRMVTARVVHLATHGSLAEGAPYSAELALAGADSLTVPDLMGLGTTIDLAVLSACDSGRGRVGSAGDVVGLTRAFLGAGVRELIVSLWPVHDRIACLTMVALHRHLLAGEPTAVALARAQRETRAMTEPEANDLYHSLETEAGRDDGPASLRTRHIGPDTDDPQVPGIDHPFFWAPFIHVGS</sequence>
<feature type="compositionally biased region" description="Basic and acidic residues" evidence="1">
    <location>
        <begin position="1062"/>
        <end position="1071"/>
    </location>
</feature>
<protein>
    <submittedName>
        <fullName evidence="3">CHAT domain-containing protein</fullName>
    </submittedName>
</protein>
<reference evidence="3 4" key="1">
    <citation type="submission" date="2017-09" db="EMBL/GenBank/DDBJ databases">
        <authorList>
            <person name="Ehlers B."/>
            <person name="Leendertz F.H."/>
        </authorList>
    </citation>
    <scope>NUCLEOTIDE SEQUENCE [LARGE SCALE GENOMIC DNA]</scope>
    <source>
        <strain evidence="3 4">CGMCC 4.6857</strain>
    </source>
</reference>
<dbReference type="InterPro" id="IPR024983">
    <property type="entry name" value="CHAT_dom"/>
</dbReference>
<evidence type="ECO:0000313" key="4">
    <source>
        <dbReference type="Proteomes" id="UP000219612"/>
    </source>
</evidence>
<dbReference type="Pfam" id="PF12770">
    <property type="entry name" value="CHAT"/>
    <property type="match status" value="1"/>
</dbReference>
<accession>A0A285HWL2</accession>
<evidence type="ECO:0000259" key="2">
    <source>
        <dbReference type="Pfam" id="PF12770"/>
    </source>
</evidence>